<evidence type="ECO:0000259" key="4">
    <source>
        <dbReference type="Pfam" id="PF02678"/>
    </source>
</evidence>
<evidence type="ECO:0000256" key="2">
    <source>
        <dbReference type="PIRSR" id="PIRSR006232-1"/>
    </source>
</evidence>
<evidence type="ECO:0008006" key="8">
    <source>
        <dbReference type="Google" id="ProtNLM"/>
    </source>
</evidence>
<sequence>MLLSESPRLVVKKVLAKCLQESPGVIIRGFTGRELECDPFVMLIHFSVTPPGGFPDHPHRGFEALTYVLQGAIRYEDFGEHKGTLRTGDVQWMRAGRGMVHSEMPAEEGTHTGLQLWINLPSQHKMIEPGCQEVVSKEIPRVERDGAEITVLAGEALGVKAPVHSKTPVMLVDVTLKPNSQVHLRTPELGWNYLVYVIEGEAVVGSGSAETITAEEAAVLGGGDGVSVWNKSEKKPVRMVVLGGEAVKEKVAQRGPFVMNTESEIEEAMDDYRMFKNGFQMASSWKSNPMNNA</sequence>
<protein>
    <recommendedName>
        <fullName evidence="8">Pirin-like protein</fullName>
    </recommendedName>
</protein>
<dbReference type="InterPro" id="IPR008778">
    <property type="entry name" value="Pirin_C_dom"/>
</dbReference>
<dbReference type="Pfam" id="PF02678">
    <property type="entry name" value="Pirin"/>
    <property type="match status" value="1"/>
</dbReference>
<evidence type="ECO:0000313" key="6">
    <source>
        <dbReference type="EMBL" id="KAK4266543.1"/>
    </source>
</evidence>
<dbReference type="Proteomes" id="UP001293593">
    <property type="component" value="Unassembled WGS sequence"/>
</dbReference>
<evidence type="ECO:0000313" key="7">
    <source>
        <dbReference type="Proteomes" id="UP001293593"/>
    </source>
</evidence>
<feature type="binding site" evidence="2">
    <location>
        <position position="101"/>
    </location>
    <ligand>
        <name>Fe cation</name>
        <dbReference type="ChEBI" id="CHEBI:24875"/>
    </ligand>
</feature>
<dbReference type="PIRSF" id="PIRSF006232">
    <property type="entry name" value="Pirin"/>
    <property type="match status" value="1"/>
</dbReference>
<dbReference type="InterPro" id="IPR003829">
    <property type="entry name" value="Pirin_N_dom"/>
</dbReference>
<comment type="caution">
    <text evidence="6">The sequence shown here is derived from an EMBL/GenBank/DDBJ whole genome shotgun (WGS) entry which is preliminary data.</text>
</comment>
<dbReference type="SUPFAM" id="SSF51182">
    <property type="entry name" value="RmlC-like cupins"/>
    <property type="match status" value="1"/>
</dbReference>
<dbReference type="EMBL" id="JAWXYG010000008">
    <property type="protein sequence ID" value="KAK4266543.1"/>
    <property type="molecule type" value="Genomic_DNA"/>
</dbReference>
<feature type="domain" description="Pirin N-terminal" evidence="4">
    <location>
        <begin position="37"/>
        <end position="118"/>
    </location>
</feature>
<comment type="similarity">
    <text evidence="1 3">Belongs to the pirin family.</text>
</comment>
<keyword evidence="7" id="KW-1185">Reference proteome</keyword>
<feature type="binding site" evidence="2">
    <location>
        <position position="57"/>
    </location>
    <ligand>
        <name>Fe cation</name>
        <dbReference type="ChEBI" id="CHEBI:24875"/>
    </ligand>
</feature>
<evidence type="ECO:0000256" key="3">
    <source>
        <dbReference type="RuleBase" id="RU003457"/>
    </source>
</evidence>
<comment type="cofactor">
    <cofactor evidence="2">
        <name>Fe cation</name>
        <dbReference type="ChEBI" id="CHEBI:24875"/>
    </cofactor>
    <text evidence="2">Binds 1 Fe cation per subunit.</text>
</comment>
<dbReference type="GO" id="GO:0046872">
    <property type="term" value="F:metal ion binding"/>
    <property type="evidence" value="ECO:0007669"/>
    <property type="project" value="UniProtKB-KW"/>
</dbReference>
<name>A0AAE1MLZ5_9FABA</name>
<evidence type="ECO:0000256" key="1">
    <source>
        <dbReference type="ARBA" id="ARBA00008416"/>
    </source>
</evidence>
<dbReference type="InterPro" id="IPR014710">
    <property type="entry name" value="RmlC-like_jellyroll"/>
</dbReference>
<keyword evidence="2" id="KW-0408">Iron</keyword>
<proteinExistence type="inferred from homology"/>
<keyword evidence="2" id="KW-0479">Metal-binding</keyword>
<dbReference type="InterPro" id="IPR011051">
    <property type="entry name" value="RmlC_Cupin_sf"/>
</dbReference>
<feature type="binding site" evidence="2">
    <location>
        <position position="59"/>
    </location>
    <ligand>
        <name>Fe cation</name>
        <dbReference type="ChEBI" id="CHEBI:24875"/>
    </ligand>
</feature>
<dbReference type="InterPro" id="IPR012093">
    <property type="entry name" value="Pirin"/>
</dbReference>
<accession>A0AAE1MLZ5</accession>
<dbReference type="Gene3D" id="2.60.120.10">
    <property type="entry name" value="Jelly Rolls"/>
    <property type="match status" value="2"/>
</dbReference>
<dbReference type="PANTHER" id="PTHR13903">
    <property type="entry name" value="PIRIN-RELATED"/>
    <property type="match status" value="1"/>
</dbReference>
<gene>
    <name evidence="6" type="ORF">QN277_027443</name>
</gene>
<organism evidence="6 7">
    <name type="scientific">Acacia crassicarpa</name>
    <name type="common">northern wattle</name>
    <dbReference type="NCBI Taxonomy" id="499986"/>
    <lineage>
        <taxon>Eukaryota</taxon>
        <taxon>Viridiplantae</taxon>
        <taxon>Streptophyta</taxon>
        <taxon>Embryophyta</taxon>
        <taxon>Tracheophyta</taxon>
        <taxon>Spermatophyta</taxon>
        <taxon>Magnoliopsida</taxon>
        <taxon>eudicotyledons</taxon>
        <taxon>Gunneridae</taxon>
        <taxon>Pentapetalae</taxon>
        <taxon>rosids</taxon>
        <taxon>fabids</taxon>
        <taxon>Fabales</taxon>
        <taxon>Fabaceae</taxon>
        <taxon>Caesalpinioideae</taxon>
        <taxon>mimosoid clade</taxon>
        <taxon>Acacieae</taxon>
        <taxon>Acacia</taxon>
    </lineage>
</organism>
<dbReference type="CDD" id="cd02247">
    <property type="entry name" value="cupin_pirin_C"/>
    <property type="match status" value="1"/>
</dbReference>
<dbReference type="CDD" id="cd02909">
    <property type="entry name" value="cupin_pirin_N"/>
    <property type="match status" value="1"/>
</dbReference>
<feature type="binding site" evidence="2">
    <location>
        <position position="103"/>
    </location>
    <ligand>
        <name>Fe cation</name>
        <dbReference type="ChEBI" id="CHEBI:24875"/>
    </ligand>
</feature>
<dbReference type="Pfam" id="PF05726">
    <property type="entry name" value="Pirin_C"/>
    <property type="match status" value="1"/>
</dbReference>
<dbReference type="PANTHER" id="PTHR13903:SF8">
    <property type="entry name" value="PIRIN"/>
    <property type="match status" value="1"/>
</dbReference>
<dbReference type="AlphaFoldDB" id="A0AAE1MLZ5"/>
<evidence type="ECO:0000259" key="5">
    <source>
        <dbReference type="Pfam" id="PF05726"/>
    </source>
</evidence>
<reference evidence="6" key="1">
    <citation type="submission" date="2023-10" db="EMBL/GenBank/DDBJ databases">
        <title>Chromosome-level genome of the transformable northern wattle, Acacia crassicarpa.</title>
        <authorList>
            <person name="Massaro I."/>
            <person name="Sinha N.R."/>
            <person name="Poethig S."/>
            <person name="Leichty A.R."/>
        </authorList>
    </citation>
    <scope>NUCLEOTIDE SEQUENCE</scope>
    <source>
        <strain evidence="6">Acra3RX</strain>
        <tissue evidence="6">Leaf</tissue>
    </source>
</reference>
<feature type="domain" description="Pirin C-terminal" evidence="5">
    <location>
        <begin position="172"/>
        <end position="277"/>
    </location>
</feature>